<dbReference type="EMBL" id="MKGL01000193">
    <property type="protein sequence ID" value="RNF03500.1"/>
    <property type="molecule type" value="Genomic_DNA"/>
</dbReference>
<protein>
    <submittedName>
        <fullName evidence="1">Uncharacterized protein</fullName>
    </submittedName>
</protein>
<gene>
    <name evidence="1" type="ORF">TraAM80_05672</name>
</gene>
<organism evidence="1 2">
    <name type="scientific">Trypanosoma rangeli</name>
    <dbReference type="NCBI Taxonomy" id="5698"/>
    <lineage>
        <taxon>Eukaryota</taxon>
        <taxon>Discoba</taxon>
        <taxon>Euglenozoa</taxon>
        <taxon>Kinetoplastea</taxon>
        <taxon>Metakinetoplastina</taxon>
        <taxon>Trypanosomatida</taxon>
        <taxon>Trypanosomatidae</taxon>
        <taxon>Trypanosoma</taxon>
        <taxon>Herpetosoma</taxon>
    </lineage>
</organism>
<dbReference type="GeneID" id="40329605"/>
<keyword evidence="2" id="KW-1185">Reference proteome</keyword>
<reference evidence="1 2" key="1">
    <citation type="journal article" date="2018" name="BMC Genomics">
        <title>Genomic comparison of Trypanosoma conorhini and Trypanosoma rangeli to Trypanosoma cruzi strains of high and low virulence.</title>
        <authorList>
            <person name="Bradwell K.R."/>
            <person name="Koparde V.N."/>
            <person name="Matveyev A.V."/>
            <person name="Serrano M.G."/>
            <person name="Alves J.M."/>
            <person name="Parikh H."/>
            <person name="Huang B."/>
            <person name="Lee V."/>
            <person name="Espinosa-Alvarez O."/>
            <person name="Ortiz P.A."/>
            <person name="Costa-Martins A.G."/>
            <person name="Teixeira M.M."/>
            <person name="Buck G.A."/>
        </authorList>
    </citation>
    <scope>NUCLEOTIDE SEQUENCE [LARGE SCALE GENOMIC DNA]</scope>
    <source>
        <strain evidence="1 2">AM80</strain>
    </source>
</reference>
<dbReference type="OMA" id="WDRCMLA"/>
<proteinExistence type="predicted"/>
<dbReference type="Proteomes" id="UP000283634">
    <property type="component" value="Unassembled WGS sequence"/>
</dbReference>
<dbReference type="AlphaFoldDB" id="A0A422NDD4"/>
<dbReference type="OrthoDB" id="273663at2759"/>
<dbReference type="RefSeq" id="XP_029237542.1">
    <property type="nucleotide sequence ID" value="XM_029382545.1"/>
</dbReference>
<evidence type="ECO:0000313" key="2">
    <source>
        <dbReference type="Proteomes" id="UP000283634"/>
    </source>
</evidence>
<name>A0A422NDD4_TRYRA</name>
<evidence type="ECO:0000313" key="1">
    <source>
        <dbReference type="EMBL" id="RNF03500.1"/>
    </source>
</evidence>
<sequence length="163" mass="18492">MTFVFEARRLPFGDGVGPMYGPSPMDPGSMDAARLNGLPRWKRRLLPHVLNVVEQFYTPAASLELDAELQGWTVALRIVEELPELEMAYSRILEFRKRQRAGDMTEEELMMEELLRERMGSDYCRDTDDDIDIAMCFNVDGAVVSIGSADMFGGHGYHAMRQP</sequence>
<accession>A0A422NDD4</accession>
<comment type="caution">
    <text evidence="1">The sequence shown here is derived from an EMBL/GenBank/DDBJ whole genome shotgun (WGS) entry which is preliminary data.</text>
</comment>